<dbReference type="Gene3D" id="3.40.720.10">
    <property type="entry name" value="Alkaline Phosphatase, subunit A"/>
    <property type="match status" value="1"/>
</dbReference>
<organism evidence="1 2">
    <name type="scientific">Ferrimonas marina</name>
    <dbReference type="NCBI Taxonomy" id="299255"/>
    <lineage>
        <taxon>Bacteria</taxon>
        <taxon>Pseudomonadati</taxon>
        <taxon>Pseudomonadota</taxon>
        <taxon>Gammaproteobacteria</taxon>
        <taxon>Alteromonadales</taxon>
        <taxon>Ferrimonadaceae</taxon>
        <taxon>Ferrimonas</taxon>
    </lineage>
</organism>
<dbReference type="GO" id="GO:0016787">
    <property type="term" value="F:hydrolase activity"/>
    <property type="evidence" value="ECO:0007669"/>
    <property type="project" value="UniProtKB-ARBA"/>
</dbReference>
<dbReference type="Proteomes" id="UP000184268">
    <property type="component" value="Unassembled WGS sequence"/>
</dbReference>
<gene>
    <name evidence="1" type="ORF">SAMN02745129_3827</name>
</gene>
<name>A0A1M5Y0K9_9GAMM</name>
<proteinExistence type="predicted"/>
<dbReference type="RefSeq" id="WP_067662577.1">
    <property type="nucleotide sequence ID" value="NZ_FQXG01000006.1"/>
</dbReference>
<accession>A0A1M5Y0K9</accession>
<evidence type="ECO:0000313" key="2">
    <source>
        <dbReference type="Proteomes" id="UP000184268"/>
    </source>
</evidence>
<protein>
    <submittedName>
        <fullName evidence="1">Predicted pyrophosphatase or phosphodiesterase, AlkP superfamily</fullName>
    </submittedName>
</protein>
<dbReference type="CDD" id="cd16018">
    <property type="entry name" value="Enpp"/>
    <property type="match status" value="1"/>
</dbReference>
<dbReference type="Pfam" id="PF01663">
    <property type="entry name" value="Phosphodiest"/>
    <property type="match status" value="1"/>
</dbReference>
<dbReference type="InterPro" id="IPR002591">
    <property type="entry name" value="Phosphodiest/P_Trfase"/>
</dbReference>
<dbReference type="SUPFAM" id="SSF53649">
    <property type="entry name" value="Alkaline phosphatase-like"/>
    <property type="match status" value="1"/>
</dbReference>
<sequence>MTQRLMVVNLVGLSRNLIGPATPNLLALQQRGSSGTIAPVMPAVTCSAQTSYLTGTLPQDHGVVGNGWYHKALCEVRFWHQSNKLVAGEKLWEAMRKQDPNATCANLFWWFNMYSSVDVSVTVRPMYPADGRKIPDIYTHPAELRDSLNAELGAFPLFHFWGPKSDIRSSRWIVDATLRTLDQHSPTLTLVYLPHLDYCLQKFGPGHPQIERELGLIDAEVGRLMARAEQEDIGLVVLSEYGIEAVDTPVHLNRILRQQGWLQVREELGRELLDPGASQAFAVADHQVAHVYVEDAKLRPAVKACLEGLAGVEQVLDQEDQAKAGIDHERSGDLLVIAAPGAWFTYYYWLEEAQAPDFARTVEIHRKPGYDPVELFVDPRLPFPMLSVAWRLLKKRLGQRTLMDVIATDANLVKGSHGRAPSSPELGACYVTSQPGLDGDLAATEVKGFLLAQMFGQQAQRRAS</sequence>
<dbReference type="PANTHER" id="PTHR10151:SF120">
    <property type="entry name" value="BIS(5'-ADENOSYL)-TRIPHOSPHATASE"/>
    <property type="match status" value="1"/>
</dbReference>
<reference evidence="1 2" key="1">
    <citation type="submission" date="2016-11" db="EMBL/GenBank/DDBJ databases">
        <authorList>
            <person name="Jaros S."/>
            <person name="Januszkiewicz K."/>
            <person name="Wedrychowicz H."/>
        </authorList>
    </citation>
    <scope>NUCLEOTIDE SEQUENCE [LARGE SCALE GENOMIC DNA]</scope>
    <source>
        <strain evidence="1 2">DSM 16917</strain>
    </source>
</reference>
<dbReference type="AlphaFoldDB" id="A0A1M5Y0K9"/>
<dbReference type="InterPro" id="IPR017850">
    <property type="entry name" value="Alkaline_phosphatase_core_sf"/>
</dbReference>
<dbReference type="OrthoDB" id="9771966at2"/>
<dbReference type="STRING" id="299255.SAMN02745129_3827"/>
<keyword evidence="2" id="KW-1185">Reference proteome</keyword>
<dbReference type="PANTHER" id="PTHR10151">
    <property type="entry name" value="ECTONUCLEOTIDE PYROPHOSPHATASE/PHOSPHODIESTERASE"/>
    <property type="match status" value="1"/>
</dbReference>
<evidence type="ECO:0000313" key="1">
    <source>
        <dbReference type="EMBL" id="SHI05063.1"/>
    </source>
</evidence>
<dbReference type="EMBL" id="FQXG01000006">
    <property type="protein sequence ID" value="SHI05063.1"/>
    <property type="molecule type" value="Genomic_DNA"/>
</dbReference>